<accession>A0A5K3F0U6</accession>
<dbReference type="PANTHER" id="PTHR12086">
    <property type="entry name" value="EF-HAND DOMAIN C-TERMINAL CONTAINING PROTEIN"/>
    <property type="match status" value="1"/>
</dbReference>
<feature type="domain" description="DM10" evidence="8">
    <location>
        <begin position="226"/>
        <end position="365"/>
    </location>
</feature>
<feature type="domain" description="DM10" evidence="8">
    <location>
        <begin position="75"/>
        <end position="182"/>
    </location>
</feature>
<feature type="domain" description="DM10" evidence="8">
    <location>
        <begin position="428"/>
        <end position="535"/>
    </location>
</feature>
<comment type="function">
    <text evidence="6">Microtubule inner protein (MIP) part of the dynein-decorated doublet microtubules (DMTs) in cilia axoneme, which is required for motile cilia beating.</text>
</comment>
<dbReference type="FunFam" id="2.30.29.170:FF:000002">
    <property type="entry name" value="EF-hand domain (C-terminal) containing 1"/>
    <property type="match status" value="1"/>
</dbReference>
<evidence type="ECO:0000259" key="8">
    <source>
        <dbReference type="PROSITE" id="PS51336"/>
    </source>
</evidence>
<protein>
    <recommendedName>
        <fullName evidence="7">EF-hand domain-containing family member C2</fullName>
    </recommendedName>
</protein>
<keyword evidence="5" id="KW-0966">Cell projection</keyword>
<dbReference type="SMART" id="SM00676">
    <property type="entry name" value="DM10"/>
    <property type="match status" value="3"/>
</dbReference>
<name>A0A5K3F0U6_MESCO</name>
<keyword evidence="4" id="KW-0206">Cytoskeleton</keyword>
<evidence type="ECO:0000256" key="1">
    <source>
        <dbReference type="ARBA" id="ARBA00004430"/>
    </source>
</evidence>
<evidence type="ECO:0000256" key="4">
    <source>
        <dbReference type="ARBA" id="ARBA00023212"/>
    </source>
</evidence>
<proteinExistence type="predicted"/>
<dbReference type="WBParaSite" id="MCU_004530-RA">
    <property type="protein sequence ID" value="MCU_004530-RA"/>
    <property type="gene ID" value="MCU_004530"/>
</dbReference>
<sequence length="772" mass="88279">TALPFLPGNVFDRKIGKEKFHKSHYLEKKFDLGYLFHDNKPGIGGDRLPGQRIEPQTSIYPTGCNSQVPAWIAFDKQVLCFDAYFQQAIHERRDEQYRVRRCQILFYLEDDTMQVVEPRIQNSALSQGTIVRRHRIRKPPPYHECFYTVHDFNVGIDLPIYGRVYRVVSCDQFTAAFLRKMGVRLNEPEPIPEDPYTNYRIAVADSMQPRRPLERLDKLRQFLDHDRHVLRFFCFWDDTDNPFGDARDFVLCYFLADDTIEIREVIPANSGRDAVPCFLRRQKLPKGVQPLPLPGTVSDRTILNTVGTSQKGGGHLLDSTKSNASKGDHYTDQDLTLGSVLNVYGRKFLICDCDEFTKEYYKTKYGITTFTPVAPPKPDCGHPPQKEDPPYNGWGTDEDSLTNCRSLLPVPPPTDFAKFMEKDACGLESHVLRFAARILTDEPYDKDRCFIVSCFLRDDTFMVYEPPVKNSGFKGGKFMERRKVMKPGQPIFRTKLPIYYAPVDLFVGAQVVFNNFVFEICGADEYAYAYMEAHPAEFPYADLQSILKKLRPLVKGREEEIKRLTAKADPHATGSVEFARFEQLIRNILKDPRMDPVCIVAHEVATLARHYAVKVPKETNYMAVIGVAQQQLRKAAFEEFQELLDACRYEDIEQSGSIEQSTLRRICRANRVPLPDDLLLTLMEISQNFDNGLVYYESFINQLNWRCNPVAPGTVPCDYTGNLEVEWSSYIKGGSSVSPTKGSCQHALTSLNLERVRYGAMIADLNDTSICT</sequence>
<comment type="subcellular location">
    <subcellularLocation>
        <location evidence="1">Cytoplasm</location>
        <location evidence="1">Cytoskeleton</location>
        <location evidence="1">Cilium axoneme</location>
    </subcellularLocation>
</comment>
<dbReference type="Gene3D" id="1.10.238.10">
    <property type="entry name" value="EF-hand"/>
    <property type="match status" value="1"/>
</dbReference>
<evidence type="ECO:0000256" key="2">
    <source>
        <dbReference type="ARBA" id="ARBA00022490"/>
    </source>
</evidence>
<dbReference type="Gene3D" id="2.30.29.170">
    <property type="match status" value="3"/>
</dbReference>
<keyword evidence="2" id="KW-0963">Cytoplasm</keyword>
<dbReference type="GO" id="GO:0005874">
    <property type="term" value="C:microtubule"/>
    <property type="evidence" value="ECO:0007669"/>
    <property type="project" value="TreeGrafter"/>
</dbReference>
<dbReference type="InterPro" id="IPR040193">
    <property type="entry name" value="EFHC1/EFHC2/EFHB"/>
</dbReference>
<keyword evidence="3" id="KW-0677">Repeat</keyword>
<dbReference type="PANTHER" id="PTHR12086:SF11">
    <property type="entry name" value="EF-HAND DOMAIN-CONTAINING FAMILY MEMBER C2"/>
    <property type="match status" value="1"/>
</dbReference>
<dbReference type="Pfam" id="PF06565">
    <property type="entry name" value="DM10_dom"/>
    <property type="match status" value="3"/>
</dbReference>
<evidence type="ECO:0000256" key="5">
    <source>
        <dbReference type="ARBA" id="ARBA00023273"/>
    </source>
</evidence>
<dbReference type="PROSITE" id="PS51336">
    <property type="entry name" value="DM10"/>
    <property type="match status" value="3"/>
</dbReference>
<organism evidence="9">
    <name type="scientific">Mesocestoides corti</name>
    <name type="common">Flatworm</name>
    <dbReference type="NCBI Taxonomy" id="53468"/>
    <lineage>
        <taxon>Eukaryota</taxon>
        <taxon>Metazoa</taxon>
        <taxon>Spiralia</taxon>
        <taxon>Lophotrochozoa</taxon>
        <taxon>Platyhelminthes</taxon>
        <taxon>Cestoda</taxon>
        <taxon>Eucestoda</taxon>
        <taxon>Cyclophyllidea</taxon>
        <taxon>Mesocestoididae</taxon>
        <taxon>Mesocestoides</taxon>
    </lineage>
</organism>
<dbReference type="InterPro" id="IPR006602">
    <property type="entry name" value="DM10_dom"/>
</dbReference>
<evidence type="ECO:0000313" key="9">
    <source>
        <dbReference type="WBParaSite" id="MCU_004530-RA"/>
    </source>
</evidence>
<dbReference type="GO" id="GO:0005930">
    <property type="term" value="C:axoneme"/>
    <property type="evidence" value="ECO:0007669"/>
    <property type="project" value="UniProtKB-SubCell"/>
</dbReference>
<dbReference type="FunFam" id="2.30.29.170:FF:000001">
    <property type="entry name" value="EF-hand domain containing 1"/>
    <property type="match status" value="1"/>
</dbReference>
<reference evidence="9" key="1">
    <citation type="submission" date="2019-11" db="UniProtKB">
        <authorList>
            <consortium name="WormBaseParasite"/>
        </authorList>
    </citation>
    <scope>IDENTIFICATION</scope>
</reference>
<evidence type="ECO:0000256" key="3">
    <source>
        <dbReference type="ARBA" id="ARBA00022737"/>
    </source>
</evidence>
<evidence type="ECO:0000256" key="6">
    <source>
        <dbReference type="ARBA" id="ARBA00035003"/>
    </source>
</evidence>
<dbReference type="GO" id="GO:0010975">
    <property type="term" value="P:regulation of neuron projection development"/>
    <property type="evidence" value="ECO:0007669"/>
    <property type="project" value="TreeGrafter"/>
</dbReference>
<dbReference type="SUPFAM" id="SSF47473">
    <property type="entry name" value="EF-hand"/>
    <property type="match status" value="1"/>
</dbReference>
<dbReference type="FunFam" id="2.30.29.170:FF:000003">
    <property type="entry name" value="EF-hand domain (C-terminal) containing 1"/>
    <property type="match status" value="1"/>
</dbReference>
<dbReference type="InterPro" id="IPR011992">
    <property type="entry name" value="EF-hand-dom_pair"/>
</dbReference>
<dbReference type="AlphaFoldDB" id="A0A5K3F0U6"/>
<evidence type="ECO:0000256" key="7">
    <source>
        <dbReference type="ARBA" id="ARBA00039880"/>
    </source>
</evidence>